<sequence length="499" mass="50935">MSTTVGPTGPRRRRWLRSAVPALLLAPLLLLGLDPAPASAAPGALAVEAAPAEVAPGDPAVLVRVSNTGTGPVTSLTLTAHGRAGVQGRLEPESVPRLEPGTSALATLTLDGVPATRPASVVVVVSGTTEGGETVAMTAVGLVAAESTTALALVGNTRLTDASPADLVAVVTNSGETAATVTVRADAGGHVVRLAAGDDDVSAARAGEPIELTVGPRATALVQVRVEAQRPLRRGAAGLVVTATSETDDGAGPVDAVATREIDVALAADELPGVLGVGSIVVVPGLVAVWALLTVLTRDRRRIGLAPPAVGKRIWDDKLWMLAAVTVSLAAAWLYALVGAADLLDTYTVSDIVVVSVTCGLLAAGGAALRVWWHRRAVPAVTPTSSPLAVLGAAAKADPALDRPVYRDTGGACGLLVHTDGEAMVLTPPVEYMEMDVRDQERSGRLADVAAVMATQPDAEHRMRFQQKEGWLPGPTPVPGATPAGNERLPLTRPVDVFD</sequence>
<keyword evidence="2" id="KW-0812">Transmembrane</keyword>
<dbReference type="Proteomes" id="UP001499924">
    <property type="component" value="Unassembled WGS sequence"/>
</dbReference>
<feature type="signal peptide" evidence="3">
    <location>
        <begin position="1"/>
        <end position="40"/>
    </location>
</feature>
<dbReference type="EMBL" id="BAAAVV010000002">
    <property type="protein sequence ID" value="GAA3158877.1"/>
    <property type="molecule type" value="Genomic_DNA"/>
</dbReference>
<keyword evidence="3" id="KW-0732">Signal</keyword>
<protein>
    <submittedName>
        <fullName evidence="4">Uncharacterized protein</fullName>
    </submittedName>
</protein>
<keyword evidence="2" id="KW-1133">Transmembrane helix</keyword>
<evidence type="ECO:0000313" key="4">
    <source>
        <dbReference type="EMBL" id="GAA3158877.1"/>
    </source>
</evidence>
<gene>
    <name evidence="4" type="ORF">GCM10010531_07800</name>
</gene>
<feature type="transmembrane region" description="Helical" evidence="2">
    <location>
        <begin position="319"/>
        <end position="340"/>
    </location>
</feature>
<reference evidence="5" key="1">
    <citation type="journal article" date="2019" name="Int. J. Syst. Evol. Microbiol.">
        <title>The Global Catalogue of Microorganisms (GCM) 10K type strain sequencing project: providing services to taxonomists for standard genome sequencing and annotation.</title>
        <authorList>
            <consortium name="The Broad Institute Genomics Platform"/>
            <consortium name="The Broad Institute Genome Sequencing Center for Infectious Disease"/>
            <person name="Wu L."/>
            <person name="Ma J."/>
        </authorList>
    </citation>
    <scope>NUCLEOTIDE SEQUENCE [LARGE SCALE GENOMIC DNA]</scope>
    <source>
        <strain evidence="5">JCM 15614</strain>
    </source>
</reference>
<feature type="transmembrane region" description="Helical" evidence="2">
    <location>
        <begin position="352"/>
        <end position="373"/>
    </location>
</feature>
<feature type="chain" id="PRO_5046415194" evidence="3">
    <location>
        <begin position="41"/>
        <end position="499"/>
    </location>
</feature>
<dbReference type="InterPro" id="IPR006311">
    <property type="entry name" value="TAT_signal"/>
</dbReference>
<proteinExistence type="predicted"/>
<comment type="caution">
    <text evidence="4">The sequence shown here is derived from an EMBL/GenBank/DDBJ whole genome shotgun (WGS) entry which is preliminary data.</text>
</comment>
<dbReference type="PROSITE" id="PS51318">
    <property type="entry name" value="TAT"/>
    <property type="match status" value="1"/>
</dbReference>
<dbReference type="RefSeq" id="WP_344687245.1">
    <property type="nucleotide sequence ID" value="NZ_BAAAVV010000002.1"/>
</dbReference>
<keyword evidence="2" id="KW-0472">Membrane</keyword>
<feature type="region of interest" description="Disordered" evidence="1">
    <location>
        <begin position="469"/>
        <end position="499"/>
    </location>
</feature>
<accession>A0ABP6NV43</accession>
<feature type="transmembrane region" description="Helical" evidence="2">
    <location>
        <begin position="274"/>
        <end position="298"/>
    </location>
</feature>
<keyword evidence="5" id="KW-1185">Reference proteome</keyword>
<evidence type="ECO:0000256" key="2">
    <source>
        <dbReference type="SAM" id="Phobius"/>
    </source>
</evidence>
<organism evidence="4 5">
    <name type="scientific">Blastococcus jejuensis</name>
    <dbReference type="NCBI Taxonomy" id="351224"/>
    <lineage>
        <taxon>Bacteria</taxon>
        <taxon>Bacillati</taxon>
        <taxon>Actinomycetota</taxon>
        <taxon>Actinomycetes</taxon>
        <taxon>Geodermatophilales</taxon>
        <taxon>Geodermatophilaceae</taxon>
        <taxon>Blastococcus</taxon>
    </lineage>
</organism>
<name>A0ABP6NV43_9ACTN</name>
<evidence type="ECO:0000256" key="1">
    <source>
        <dbReference type="SAM" id="MobiDB-lite"/>
    </source>
</evidence>
<evidence type="ECO:0000313" key="5">
    <source>
        <dbReference type="Proteomes" id="UP001499924"/>
    </source>
</evidence>
<evidence type="ECO:0000256" key="3">
    <source>
        <dbReference type="SAM" id="SignalP"/>
    </source>
</evidence>